<sequence>MTSYNWINDFDISCAVPHLEYPVLGTPINMAVTSALTQMENSQWWPAEKIIETQFRQLFQLMTHAINTVPHYKELRLPSSPVELRNMWQDIPILERGDIAGQGDGLQSNKIPPSHGRINVQFTSGSTGQPIGIKNTELSRIFWRAITTRDHIWHKRNPKWKLGHIRVAKKGQASYPGTRGMGWGALKGRDALIKTGPVAGLNINASIEEQAKWLMETNPEFLITYPSIIQRLAEYCLKKGLRPEKLQQVETISEILTDKVRSLCRKAFSVDIVDLYSTRELGYLGLQCPDNEHYHVQSEGVFLEVVDEDGVGCPPGVAGKVLVTPLHNFAMPLIRYAVGDYGVLGEPCSCGRGLPVLKSILGRKRNRLRHPDGSHQWIAISAKDYGKLLEIAPVREYQIVQISLEKLEFNVAVEIELTEDQIIKLHAWARSALNFPKEVVVKSYPELERSSNGKLELFKNLIE</sequence>
<dbReference type="InterPro" id="IPR053158">
    <property type="entry name" value="CapK_Type1_Caps_Biosynth"/>
</dbReference>
<evidence type="ECO:0000313" key="2">
    <source>
        <dbReference type="Proteomes" id="UP001597294"/>
    </source>
</evidence>
<organism evidence="1 2">
    <name type="scientific">Kiloniella antarctica</name>
    <dbReference type="NCBI Taxonomy" id="1550907"/>
    <lineage>
        <taxon>Bacteria</taxon>
        <taxon>Pseudomonadati</taxon>
        <taxon>Pseudomonadota</taxon>
        <taxon>Alphaproteobacteria</taxon>
        <taxon>Rhodospirillales</taxon>
        <taxon>Kiloniellaceae</taxon>
        <taxon>Kiloniella</taxon>
    </lineage>
</organism>
<protein>
    <submittedName>
        <fullName evidence="1">Phenylacetate--CoA ligase family protein</fullName>
    </submittedName>
</protein>
<keyword evidence="2" id="KW-1185">Reference proteome</keyword>
<reference evidence="2" key="1">
    <citation type="journal article" date="2019" name="Int. J. Syst. Evol. Microbiol.">
        <title>The Global Catalogue of Microorganisms (GCM) 10K type strain sequencing project: providing services to taxonomists for standard genome sequencing and annotation.</title>
        <authorList>
            <consortium name="The Broad Institute Genomics Platform"/>
            <consortium name="The Broad Institute Genome Sequencing Center for Infectious Disease"/>
            <person name="Wu L."/>
            <person name="Ma J."/>
        </authorList>
    </citation>
    <scope>NUCLEOTIDE SEQUENCE [LARGE SCALE GENOMIC DNA]</scope>
    <source>
        <strain evidence="2">CGMCC 4.7192</strain>
    </source>
</reference>
<dbReference type="Proteomes" id="UP001597294">
    <property type="component" value="Unassembled WGS sequence"/>
</dbReference>
<dbReference type="SUPFAM" id="SSF56801">
    <property type="entry name" value="Acetyl-CoA synthetase-like"/>
    <property type="match status" value="1"/>
</dbReference>
<dbReference type="PANTHER" id="PTHR36932">
    <property type="entry name" value="CAPSULAR POLYSACCHARIDE BIOSYNTHESIS PROTEIN"/>
    <property type="match status" value="1"/>
</dbReference>
<dbReference type="InterPro" id="IPR042099">
    <property type="entry name" value="ANL_N_sf"/>
</dbReference>
<proteinExistence type="predicted"/>
<name>A0ABW5BH45_9PROT</name>
<gene>
    <name evidence="1" type="ORF">ACFSKO_07190</name>
</gene>
<keyword evidence="1" id="KW-0436">Ligase</keyword>
<comment type="caution">
    <text evidence="1">The sequence shown here is derived from an EMBL/GenBank/DDBJ whole genome shotgun (WGS) entry which is preliminary data.</text>
</comment>
<dbReference type="EMBL" id="JBHUII010000004">
    <property type="protein sequence ID" value="MFD2205387.1"/>
    <property type="molecule type" value="Genomic_DNA"/>
</dbReference>
<accession>A0ABW5BH45</accession>
<dbReference type="RefSeq" id="WP_380249950.1">
    <property type="nucleotide sequence ID" value="NZ_JBHUII010000004.1"/>
</dbReference>
<dbReference type="GO" id="GO:0016874">
    <property type="term" value="F:ligase activity"/>
    <property type="evidence" value="ECO:0007669"/>
    <property type="project" value="UniProtKB-KW"/>
</dbReference>
<dbReference type="PANTHER" id="PTHR36932:SF1">
    <property type="entry name" value="CAPSULAR POLYSACCHARIDE BIOSYNTHESIS PROTEIN"/>
    <property type="match status" value="1"/>
</dbReference>
<dbReference type="Gene3D" id="3.40.50.12780">
    <property type="entry name" value="N-terminal domain of ligase-like"/>
    <property type="match status" value="1"/>
</dbReference>
<evidence type="ECO:0000313" key="1">
    <source>
        <dbReference type="EMBL" id="MFD2205387.1"/>
    </source>
</evidence>